<proteinExistence type="predicted"/>
<dbReference type="EMBL" id="JAKMUS010000015">
    <property type="protein sequence ID" value="MCZ9294619.1"/>
    <property type="molecule type" value="Genomic_DNA"/>
</dbReference>
<dbReference type="Proteomes" id="UP001146468">
    <property type="component" value="Unassembled WGS sequence"/>
</dbReference>
<name>A0A9X3RJM7_9CORY</name>
<reference evidence="1" key="1">
    <citation type="submission" date="2022-02" db="EMBL/GenBank/DDBJ databases">
        <title>Corynebacterium sp. from urogenital microbiome.</title>
        <authorList>
            <person name="Cappelli E.A."/>
            <person name="Ribeiro T.G."/>
            <person name="Peixe L."/>
        </authorList>
    </citation>
    <scope>NUCLEOTIDE SEQUENCE</scope>
    <source>
        <strain evidence="1">C8Ua_172</strain>
    </source>
</reference>
<keyword evidence="2" id="KW-1185">Reference proteome</keyword>
<evidence type="ECO:0000313" key="2">
    <source>
        <dbReference type="Proteomes" id="UP001146468"/>
    </source>
</evidence>
<evidence type="ECO:0000313" key="1">
    <source>
        <dbReference type="EMBL" id="MCZ9294619.1"/>
    </source>
</evidence>
<dbReference type="RefSeq" id="WP_269966036.1">
    <property type="nucleotide sequence ID" value="NZ_JAKMUS010000015.1"/>
</dbReference>
<comment type="caution">
    <text evidence="1">The sequence shown here is derived from an EMBL/GenBank/DDBJ whole genome shotgun (WGS) entry which is preliminary data.</text>
</comment>
<sequence length="174" mass="18633">MSPEERLAWLTDVLGPLDIIDVAGYPVGLATVIPAAVSMGFGDVDSGLVAGDMDVRCEIICAAAGAGASSQQRAMAVAGTWNMLVELGIPAQPGTLLPGLVDDPALTVHHGLLREPQIFDRGTPMMTEPGRMTLLLELVLLTDEEYGIAAEQGLDVLERRLRRRRMDLGDWGRD</sequence>
<evidence type="ECO:0008006" key="3">
    <source>
        <dbReference type="Google" id="ProtNLM"/>
    </source>
</evidence>
<accession>A0A9X3RJM7</accession>
<gene>
    <name evidence="1" type="ORF">L8U60_08990</name>
</gene>
<dbReference type="AlphaFoldDB" id="A0A9X3RJM7"/>
<organism evidence="1 2">
    <name type="scientific">Corynebacterium meitnerae</name>
    <dbReference type="NCBI Taxonomy" id="2913498"/>
    <lineage>
        <taxon>Bacteria</taxon>
        <taxon>Bacillati</taxon>
        <taxon>Actinomycetota</taxon>
        <taxon>Actinomycetes</taxon>
        <taxon>Mycobacteriales</taxon>
        <taxon>Corynebacteriaceae</taxon>
        <taxon>Corynebacterium</taxon>
    </lineage>
</organism>
<protein>
    <recommendedName>
        <fullName evidence="3">Suppressor of fused protein (SUFU)</fullName>
    </recommendedName>
</protein>